<gene>
    <name evidence="2" type="ORF">g.13317</name>
</gene>
<evidence type="ECO:0000256" key="1">
    <source>
        <dbReference type="SAM" id="MobiDB-lite"/>
    </source>
</evidence>
<accession>A0A1B6FJU2</accession>
<name>A0A1B6FJU2_9HEMI</name>
<proteinExistence type="predicted"/>
<sequence>MLFGKTNQPVQSLQTTTSSGTCSGVCELLRRMREFCKYLINRQKELIFKLLNQLQSLASIFNYRRSLAIKNTTWTGPSEPTELILLDTKSKSSKLRVKPESEGIRQNTQPYPISENVVSLNVQETRKTAGENVQTPPL</sequence>
<protein>
    <submittedName>
        <fullName evidence="2">Uncharacterized protein</fullName>
    </submittedName>
</protein>
<organism evidence="2">
    <name type="scientific">Cuerna arida</name>
    <dbReference type="NCBI Taxonomy" id="1464854"/>
    <lineage>
        <taxon>Eukaryota</taxon>
        <taxon>Metazoa</taxon>
        <taxon>Ecdysozoa</taxon>
        <taxon>Arthropoda</taxon>
        <taxon>Hexapoda</taxon>
        <taxon>Insecta</taxon>
        <taxon>Pterygota</taxon>
        <taxon>Neoptera</taxon>
        <taxon>Paraneoptera</taxon>
        <taxon>Hemiptera</taxon>
        <taxon>Auchenorrhyncha</taxon>
        <taxon>Membracoidea</taxon>
        <taxon>Cicadellidae</taxon>
        <taxon>Cicadellinae</taxon>
        <taxon>Proconiini</taxon>
        <taxon>Cuerna</taxon>
    </lineage>
</organism>
<evidence type="ECO:0000313" key="2">
    <source>
        <dbReference type="EMBL" id="JAS50434.1"/>
    </source>
</evidence>
<reference evidence="2" key="1">
    <citation type="submission" date="2015-11" db="EMBL/GenBank/DDBJ databases">
        <title>De novo transcriptome assembly of four potential Pierce s Disease insect vectors from Arizona vineyards.</title>
        <authorList>
            <person name="Tassone E.E."/>
        </authorList>
    </citation>
    <scope>NUCLEOTIDE SEQUENCE</scope>
</reference>
<dbReference type="AlphaFoldDB" id="A0A1B6FJU2"/>
<feature type="compositionally biased region" description="Low complexity" evidence="1">
    <location>
        <begin position="10"/>
        <end position="20"/>
    </location>
</feature>
<dbReference type="EMBL" id="GECZ01019335">
    <property type="protein sequence ID" value="JAS50434.1"/>
    <property type="molecule type" value="Transcribed_RNA"/>
</dbReference>
<feature type="region of interest" description="Disordered" evidence="1">
    <location>
        <begin position="1"/>
        <end position="20"/>
    </location>
</feature>